<evidence type="ECO:0000256" key="1">
    <source>
        <dbReference type="SAM" id="SignalP"/>
    </source>
</evidence>
<dbReference type="SMART" id="SM00060">
    <property type="entry name" value="FN3"/>
    <property type="match status" value="2"/>
</dbReference>
<proteinExistence type="predicted"/>
<sequence>MATATGINWYLLVLTGSCVSIVSVMGEANMMSLSFNQSSPSGPVCPGDRLVFTCVTVVEGENGVAVWRRNNQQQDPAILAYGVAIPSLDDFTLNITSYDNTTNVHVLVSTATNPSVPVELNTTTIGCSADAMNYHTLTINIAGQPTTQITNVTVAPITNDTLLITWNPPSDQCIDHYTVTINSNNTHNESRTTDNPNITINDLIIGTNYSFIIIPIDTIGREGPPSSLIQYIWNVPAQVVNISWDQISTDTITIWWNNTEVFPPIQYYIISVYNTSNSIIYTNNTTNTNITITGLPLTDTNYTVTIISVNIIGYGPSTTVNVSVTVTPTVTTSSITNVPSSVTLTTDISTSTSVTVILSTSITVTVSSTIHEQSSSSFISATSTSTGTTSMSVPVSSSTVSTTAAGSNAVPIISGAIGTVDTGNQETKNRADTAVTPTYDEVIVKPTTTTGVPIYDTPMELQANTAYDVINKDIINVHNNDAYGQIM</sequence>
<feature type="chain" id="PRO_5012349608" description="Fibronectin type-III domain-containing protein" evidence="1">
    <location>
        <begin position="27"/>
        <end position="487"/>
    </location>
</feature>
<dbReference type="CDD" id="cd00063">
    <property type="entry name" value="FN3"/>
    <property type="match status" value="1"/>
</dbReference>
<dbReference type="InParanoid" id="A0A1X7TTJ2"/>
<dbReference type="InterPro" id="IPR036116">
    <property type="entry name" value="FN3_sf"/>
</dbReference>
<keyword evidence="1" id="KW-0732">Signal</keyword>
<dbReference type="InterPro" id="IPR003961">
    <property type="entry name" value="FN3_dom"/>
</dbReference>
<dbReference type="PROSITE" id="PS50853">
    <property type="entry name" value="FN3"/>
    <property type="match status" value="1"/>
</dbReference>
<dbReference type="InterPro" id="IPR013783">
    <property type="entry name" value="Ig-like_fold"/>
</dbReference>
<feature type="domain" description="Fibronectin type-III" evidence="2">
    <location>
        <begin position="148"/>
        <end position="238"/>
    </location>
</feature>
<evidence type="ECO:0000259" key="2">
    <source>
        <dbReference type="PROSITE" id="PS50853"/>
    </source>
</evidence>
<dbReference type="Pfam" id="PF00041">
    <property type="entry name" value="fn3"/>
    <property type="match status" value="1"/>
</dbReference>
<name>A0A1X7TTJ2_AMPQE</name>
<dbReference type="SUPFAM" id="SSF49265">
    <property type="entry name" value="Fibronectin type III"/>
    <property type="match status" value="1"/>
</dbReference>
<dbReference type="EnsemblMetazoa" id="Aqu2.1.18199_001">
    <property type="protein sequence ID" value="Aqu2.1.18199_001"/>
    <property type="gene ID" value="Aqu2.1.18199"/>
</dbReference>
<protein>
    <recommendedName>
        <fullName evidence="2">Fibronectin type-III domain-containing protein</fullName>
    </recommendedName>
</protein>
<accession>A0A1X7TTJ2</accession>
<dbReference type="AlphaFoldDB" id="A0A1X7TTJ2"/>
<feature type="signal peptide" evidence="1">
    <location>
        <begin position="1"/>
        <end position="26"/>
    </location>
</feature>
<organism evidence="3">
    <name type="scientific">Amphimedon queenslandica</name>
    <name type="common">Sponge</name>
    <dbReference type="NCBI Taxonomy" id="400682"/>
    <lineage>
        <taxon>Eukaryota</taxon>
        <taxon>Metazoa</taxon>
        <taxon>Porifera</taxon>
        <taxon>Demospongiae</taxon>
        <taxon>Heteroscleromorpha</taxon>
        <taxon>Haplosclerida</taxon>
        <taxon>Niphatidae</taxon>
        <taxon>Amphimedon</taxon>
    </lineage>
</organism>
<dbReference type="Gene3D" id="2.60.40.10">
    <property type="entry name" value="Immunoglobulins"/>
    <property type="match status" value="2"/>
</dbReference>
<reference evidence="3" key="1">
    <citation type="submission" date="2017-05" db="UniProtKB">
        <authorList>
            <consortium name="EnsemblMetazoa"/>
        </authorList>
    </citation>
    <scope>IDENTIFICATION</scope>
</reference>
<evidence type="ECO:0000313" key="3">
    <source>
        <dbReference type="EnsemblMetazoa" id="Aqu2.1.18199_001"/>
    </source>
</evidence>